<sequence>MMIPFYPFPLWGSFPARSLRFFFQPKHGGALSHDQEDEEIQLVIGKQGHLLMGNTLLFYWLVDKTNGIIREAKFQYFGHPYLLVLAEATCSLVIGKTFAEAYKITINDLDQEVRGHAHPSIFLEDLSPLYHLVIDALDIAIEQCVDIPVNDSPFPFKDALSQLSEGNPYSTEEWGALSHDEQLSALNTMMKEKITPLVAVDSGDVRIVHFEGLTVTIAYSGNCSSCLSSVGSTLNSIGQLFRAHVYPLLEIKVDEQSLLF</sequence>
<dbReference type="HOGENOM" id="CLU_079283_0_0_0"/>
<dbReference type="EMBL" id="CP000051">
    <property type="protein sequence ID" value="AAX50998.1"/>
    <property type="molecule type" value="Genomic_DNA"/>
</dbReference>
<dbReference type="Gene3D" id="3.30.300.130">
    <property type="entry name" value="Fe-S cluster assembly (FSCA)"/>
    <property type="match status" value="1"/>
</dbReference>
<dbReference type="Pfam" id="PF01592">
    <property type="entry name" value="NifU_N"/>
    <property type="match status" value="1"/>
</dbReference>
<organism evidence="5 6">
    <name type="scientific">Chlamydia trachomatis serovar A (strain ATCC VR-571B / DSM 19440 / HAR-13)</name>
    <dbReference type="NCBI Taxonomy" id="315277"/>
    <lineage>
        <taxon>Bacteria</taxon>
        <taxon>Pseudomonadati</taxon>
        <taxon>Chlamydiota</taxon>
        <taxon>Chlamydiia</taxon>
        <taxon>Chlamydiales</taxon>
        <taxon>Chlamydiaceae</taxon>
        <taxon>Chlamydia/Chlamydophila group</taxon>
        <taxon>Chlamydia</taxon>
    </lineage>
</organism>
<evidence type="ECO:0000313" key="6">
    <source>
        <dbReference type="Proteomes" id="UP000002532"/>
    </source>
</evidence>
<feature type="domain" description="NIF system FeS cluster assembly NifU C-terminal" evidence="3">
    <location>
        <begin position="189"/>
        <end position="250"/>
    </location>
</feature>
<evidence type="ECO:0000256" key="2">
    <source>
        <dbReference type="ARBA" id="ARBA00023231"/>
    </source>
</evidence>
<gene>
    <name evidence="5" type="ordered locus">CTA_0782</name>
</gene>
<reference evidence="5 6" key="1">
    <citation type="journal article" date="2005" name="Infect. Immun.">
        <title>Comparative genomic analysis of Chlamydia trachomatis oculotropic and genitotropic strains.</title>
        <authorList>
            <person name="Carlson J.H."/>
            <person name="Porcella S.F."/>
            <person name="McClarty G."/>
            <person name="Caldwell H.D."/>
        </authorList>
    </citation>
    <scope>NUCLEOTIDE SEQUENCE [LARGE SCALE GENOMIC DNA]</scope>
    <source>
        <strain evidence="6">ATCC VR-571B / DSM 19440 / HAR-13</strain>
    </source>
</reference>
<dbReference type="InterPro" id="IPR002871">
    <property type="entry name" value="NIF_FeS_clus_asmbl_NifU_N"/>
</dbReference>
<keyword evidence="6" id="KW-1185">Reference proteome</keyword>
<dbReference type="SUPFAM" id="SSF117916">
    <property type="entry name" value="Fe-S cluster assembly (FSCA) domain-like"/>
    <property type="match status" value="1"/>
</dbReference>
<name>A0A0H2X1V0_CHLTA</name>
<dbReference type="Proteomes" id="UP000002532">
    <property type="component" value="Chromosome"/>
</dbReference>
<keyword evidence="2" id="KW-0535">Nitrogen fixation</keyword>
<evidence type="ECO:0000313" key="5">
    <source>
        <dbReference type="EMBL" id="AAX50998.1"/>
    </source>
</evidence>
<dbReference type="RefSeq" id="WP_010725321.1">
    <property type="nucleotide sequence ID" value="NC_007429.1"/>
</dbReference>
<evidence type="ECO:0000259" key="4">
    <source>
        <dbReference type="Pfam" id="PF01592"/>
    </source>
</evidence>
<proteinExistence type="predicted"/>
<protein>
    <recommendedName>
        <fullName evidence="1">Nitrogen fixation protein NifU</fullName>
    </recommendedName>
</protein>
<dbReference type="GO" id="GO:0051536">
    <property type="term" value="F:iron-sulfur cluster binding"/>
    <property type="evidence" value="ECO:0007669"/>
    <property type="project" value="InterPro"/>
</dbReference>
<dbReference type="AlphaFoldDB" id="A0A0H2X1V0"/>
<accession>A0A0H2X1V0</accession>
<dbReference type="InterPro" id="IPR001075">
    <property type="entry name" value="NIF_FeS_clus_asmbl_NifU_C"/>
</dbReference>
<dbReference type="Pfam" id="PF01106">
    <property type="entry name" value="NifU"/>
    <property type="match status" value="1"/>
</dbReference>
<dbReference type="SUPFAM" id="SSF82649">
    <property type="entry name" value="SufE/NifU"/>
    <property type="match status" value="1"/>
</dbReference>
<dbReference type="GO" id="GO:0016226">
    <property type="term" value="P:iron-sulfur cluster assembly"/>
    <property type="evidence" value="ECO:0007669"/>
    <property type="project" value="InterPro"/>
</dbReference>
<dbReference type="GO" id="GO:0005506">
    <property type="term" value="F:iron ion binding"/>
    <property type="evidence" value="ECO:0007669"/>
    <property type="project" value="InterPro"/>
</dbReference>
<feature type="domain" description="NIF system FeS cluster assembly NifU N-terminal" evidence="4">
    <location>
        <begin position="19"/>
        <end position="116"/>
    </location>
</feature>
<dbReference type="KEGG" id="cta:CTA_0782"/>
<evidence type="ECO:0000256" key="1">
    <source>
        <dbReference type="ARBA" id="ARBA00015278"/>
    </source>
</evidence>
<dbReference type="Gene3D" id="3.90.1010.10">
    <property type="match status" value="1"/>
</dbReference>
<dbReference type="InterPro" id="IPR034904">
    <property type="entry name" value="FSCA_dom_sf"/>
</dbReference>
<evidence type="ECO:0000259" key="3">
    <source>
        <dbReference type="Pfam" id="PF01106"/>
    </source>
</evidence>